<reference evidence="2" key="3">
    <citation type="journal article" date="2021" name="bioRxiv">
        <title>Bilateral symmetry of linear streptomycete chromosomes.</title>
        <authorList>
            <person name="Algora-Gallardo L."/>
            <person name="Schniete J.K."/>
            <person name="Mark D.R."/>
            <person name="Hunter I.S."/>
            <person name="Herron P.R."/>
        </authorList>
    </citation>
    <scope>NUCLEOTIDE SEQUENCE</scope>
    <source>
        <strain evidence="2">ATCC 10970</strain>
    </source>
</reference>
<sequence length="67" mass="7100">MPSAPWQKSSYCADSSNCLSLAASPDKTIRIRESEAPHTVVTTTPSQLASLMDAIKTGTLTPHPTSL</sequence>
<gene>
    <name evidence="2" type="ORF">SRIM_019385</name>
</gene>
<dbReference type="Pfam" id="PF04149">
    <property type="entry name" value="DUF397"/>
    <property type="match status" value="1"/>
</dbReference>
<organism evidence="2 3">
    <name type="scientific">Streptomyces rimosus subsp. rimosus (strain ATCC 10970 / DSM 40260 / JCM 4667 / NRRL 2234)</name>
    <dbReference type="NCBI Taxonomy" id="1265868"/>
    <lineage>
        <taxon>Bacteria</taxon>
        <taxon>Bacillati</taxon>
        <taxon>Actinomycetota</taxon>
        <taxon>Actinomycetes</taxon>
        <taxon>Kitasatosporales</taxon>
        <taxon>Streptomycetaceae</taxon>
        <taxon>Streptomyces</taxon>
    </lineage>
</organism>
<protein>
    <submittedName>
        <fullName evidence="2">DUF397 domain-containing protein</fullName>
    </submittedName>
</protein>
<accession>A0A8A1UQ72</accession>
<dbReference type="InterPro" id="IPR007278">
    <property type="entry name" value="DUF397"/>
</dbReference>
<dbReference type="GeneID" id="66856162"/>
<dbReference type="Proteomes" id="UP000011074">
    <property type="component" value="Chromosome"/>
</dbReference>
<name>A0A8A1UQ72_STRR1</name>
<dbReference type="AlphaFoldDB" id="A0A8A1UQ72"/>
<evidence type="ECO:0000313" key="2">
    <source>
        <dbReference type="EMBL" id="QST82038.1"/>
    </source>
</evidence>
<dbReference type="EMBL" id="CP048261">
    <property type="protein sequence ID" value="QST82038.1"/>
    <property type="molecule type" value="Genomic_DNA"/>
</dbReference>
<reference evidence="2" key="1">
    <citation type="submission" date="2012-12" db="EMBL/GenBank/DDBJ databases">
        <authorList>
            <person name="Pethick F.E."/>
            <person name="MacFadyen A.C."/>
            <person name="Tang Z."/>
            <person name="Sangal V."/>
            <person name="Tze-Tze L."/>
            <person name="Chu J."/>
            <person name="Guo M."/>
            <person name="Kirby R."/>
            <person name="Hoskisson P.A."/>
            <person name="Herron P.R."/>
            <person name="Hunter I.S."/>
        </authorList>
    </citation>
    <scope>NUCLEOTIDE SEQUENCE</scope>
    <source>
        <strain evidence="2">ATCC 10970</strain>
    </source>
</reference>
<evidence type="ECO:0000259" key="1">
    <source>
        <dbReference type="Pfam" id="PF04149"/>
    </source>
</evidence>
<proteinExistence type="predicted"/>
<evidence type="ECO:0000313" key="3">
    <source>
        <dbReference type="Proteomes" id="UP000011074"/>
    </source>
</evidence>
<feature type="domain" description="DUF397" evidence="1">
    <location>
        <begin position="4"/>
        <end position="56"/>
    </location>
</feature>
<reference evidence="2" key="2">
    <citation type="submission" date="2020-01" db="EMBL/GenBank/DDBJ databases">
        <authorList>
            <person name="Algora L."/>
            <person name="Schniete J.K."/>
            <person name="MacFadyen A."/>
            <person name="Hoskisson P.A."/>
            <person name="Hunter I.S."/>
            <person name="Herron P.R."/>
        </authorList>
    </citation>
    <scope>NUCLEOTIDE SEQUENCE</scope>
    <source>
        <strain evidence="2">ATCC 10970</strain>
    </source>
</reference>
<dbReference type="RefSeq" id="WP_078575521.1">
    <property type="nucleotide sequence ID" value="NZ_CP048261.1"/>
</dbReference>